<evidence type="ECO:0000313" key="2">
    <source>
        <dbReference type="EMBL" id="CAH3020401.1"/>
    </source>
</evidence>
<dbReference type="EMBL" id="CALNXI010000146">
    <property type="protein sequence ID" value="CAH3020401.1"/>
    <property type="molecule type" value="Genomic_DNA"/>
</dbReference>
<sequence>MTTNCTLNFECGSPLLRTYSGTVDIYSVDHHGYKTCDATQGKILASLKCGEHHANKAIRGLDFIRKDVETYHFIGFARMNTKPEKPVLVGGTCKSHKSKLKIHICALVRKSHGKVCTMKLLPKVLASKQTKQKDKEEKPKGSLKTFYISMIIVGILGVLIALAMCIFQPLKSQQVSGRRNVSNRKSNKDTAFQRLHDKYRVEDMEEGNK</sequence>
<protein>
    <submittedName>
        <fullName evidence="2">Uncharacterized protein</fullName>
    </submittedName>
</protein>
<evidence type="ECO:0000256" key="1">
    <source>
        <dbReference type="SAM" id="Phobius"/>
    </source>
</evidence>
<accession>A0ABN8LYU8</accession>
<gene>
    <name evidence="2" type="ORF">PEVE_00006955</name>
</gene>
<keyword evidence="1" id="KW-0472">Membrane</keyword>
<dbReference type="Proteomes" id="UP001159427">
    <property type="component" value="Unassembled WGS sequence"/>
</dbReference>
<feature type="transmembrane region" description="Helical" evidence="1">
    <location>
        <begin position="146"/>
        <end position="170"/>
    </location>
</feature>
<name>A0ABN8LYU8_9CNID</name>
<proteinExistence type="predicted"/>
<dbReference type="Gene3D" id="2.60.40.420">
    <property type="entry name" value="Cupredoxins - blue copper proteins"/>
    <property type="match status" value="1"/>
</dbReference>
<evidence type="ECO:0000313" key="3">
    <source>
        <dbReference type="Proteomes" id="UP001159427"/>
    </source>
</evidence>
<comment type="caution">
    <text evidence="2">The sequence shown here is derived from an EMBL/GenBank/DDBJ whole genome shotgun (WGS) entry which is preliminary data.</text>
</comment>
<organism evidence="2 3">
    <name type="scientific">Porites evermanni</name>
    <dbReference type="NCBI Taxonomy" id="104178"/>
    <lineage>
        <taxon>Eukaryota</taxon>
        <taxon>Metazoa</taxon>
        <taxon>Cnidaria</taxon>
        <taxon>Anthozoa</taxon>
        <taxon>Hexacorallia</taxon>
        <taxon>Scleractinia</taxon>
        <taxon>Fungiina</taxon>
        <taxon>Poritidae</taxon>
        <taxon>Porites</taxon>
    </lineage>
</organism>
<keyword evidence="3" id="KW-1185">Reference proteome</keyword>
<keyword evidence="1" id="KW-1133">Transmembrane helix</keyword>
<reference evidence="2 3" key="1">
    <citation type="submission" date="2022-05" db="EMBL/GenBank/DDBJ databases">
        <authorList>
            <consortium name="Genoscope - CEA"/>
            <person name="William W."/>
        </authorList>
    </citation>
    <scope>NUCLEOTIDE SEQUENCE [LARGE SCALE GENOMIC DNA]</scope>
</reference>
<keyword evidence="1" id="KW-0812">Transmembrane</keyword>
<dbReference type="InterPro" id="IPR008972">
    <property type="entry name" value="Cupredoxin"/>
</dbReference>